<dbReference type="Pfam" id="PF00187">
    <property type="entry name" value="Chitin_bind_1"/>
    <property type="match status" value="1"/>
</dbReference>
<dbReference type="PROSITE" id="PS00026">
    <property type="entry name" value="CHIT_BIND_I_1"/>
    <property type="match status" value="1"/>
</dbReference>
<feature type="disulfide bond" evidence="3">
    <location>
        <begin position="61"/>
        <end position="65"/>
    </location>
</feature>
<dbReference type="FunFam" id="3.30.60.10:FF:000001">
    <property type="entry name" value="Basic endochitinase"/>
    <property type="match status" value="1"/>
</dbReference>
<evidence type="ECO:0000256" key="2">
    <source>
        <dbReference type="ARBA" id="ARBA00023157"/>
    </source>
</evidence>
<dbReference type="SMART" id="SM00270">
    <property type="entry name" value="ChtBD1"/>
    <property type="match status" value="1"/>
</dbReference>
<dbReference type="PANTHER" id="PTHR47849:SF8">
    <property type="entry name" value="LECTIN"/>
    <property type="match status" value="1"/>
</dbReference>
<dbReference type="CDD" id="cd00035">
    <property type="entry name" value="ChtBD1"/>
    <property type="match status" value="1"/>
</dbReference>
<evidence type="ECO:0000256" key="4">
    <source>
        <dbReference type="SAM" id="SignalP"/>
    </source>
</evidence>
<accession>A0AAW1MLY9</accession>
<dbReference type="InterPro" id="IPR001002">
    <property type="entry name" value="Chitin-bd_1"/>
</dbReference>
<dbReference type="Proteomes" id="UP001443914">
    <property type="component" value="Unassembled WGS sequence"/>
</dbReference>
<evidence type="ECO:0000313" key="7">
    <source>
        <dbReference type="Proteomes" id="UP001443914"/>
    </source>
</evidence>
<comment type="caution">
    <text evidence="6">The sequence shown here is derived from an EMBL/GenBank/DDBJ whole genome shotgun (WGS) entry which is preliminary data.</text>
</comment>
<protein>
    <recommendedName>
        <fullName evidence="5">Chitin-binding type-1 domain-containing protein</fullName>
    </recommendedName>
</protein>
<reference evidence="6" key="1">
    <citation type="submission" date="2024-03" db="EMBL/GenBank/DDBJ databases">
        <title>WGS assembly of Saponaria officinalis var. Norfolk2.</title>
        <authorList>
            <person name="Jenkins J."/>
            <person name="Shu S."/>
            <person name="Grimwood J."/>
            <person name="Barry K."/>
            <person name="Goodstein D."/>
            <person name="Schmutz J."/>
            <person name="Leebens-Mack J."/>
            <person name="Osbourn A."/>
        </authorList>
    </citation>
    <scope>NUCLEOTIDE SEQUENCE [LARGE SCALE GENOMIC DNA]</scope>
    <source>
        <strain evidence="6">JIC</strain>
    </source>
</reference>
<feature type="chain" id="PRO_5043497715" description="Chitin-binding type-1 domain-containing protein" evidence="4">
    <location>
        <begin position="26"/>
        <end position="103"/>
    </location>
</feature>
<dbReference type="InterPro" id="IPR018371">
    <property type="entry name" value="Chitin-binding_1_CS"/>
</dbReference>
<keyword evidence="7" id="KW-1185">Reference proteome</keyword>
<feature type="disulfide bond" evidence="3">
    <location>
        <begin position="37"/>
        <end position="49"/>
    </location>
</feature>
<evidence type="ECO:0000256" key="3">
    <source>
        <dbReference type="PROSITE-ProRule" id="PRU00261"/>
    </source>
</evidence>
<dbReference type="PROSITE" id="PS50941">
    <property type="entry name" value="CHIT_BIND_I_2"/>
    <property type="match status" value="1"/>
</dbReference>
<dbReference type="SUPFAM" id="SSF57016">
    <property type="entry name" value="Plant lectins/antimicrobial peptides"/>
    <property type="match status" value="1"/>
</dbReference>
<feature type="disulfide bond" evidence="3">
    <location>
        <begin position="42"/>
        <end position="56"/>
    </location>
</feature>
<dbReference type="EMBL" id="JBDFQZ010000002">
    <property type="protein sequence ID" value="KAK9749944.1"/>
    <property type="molecule type" value="Genomic_DNA"/>
</dbReference>
<dbReference type="PANTHER" id="PTHR47849">
    <property type="entry name" value="CHITIN-BINDING LECTIN 1"/>
    <property type="match status" value="1"/>
</dbReference>
<feature type="signal peptide" evidence="4">
    <location>
        <begin position="1"/>
        <end position="25"/>
    </location>
</feature>
<name>A0AAW1MLY9_SAPOF</name>
<sequence length="103" mass="10671">MVNMKSCALLMILITMPYLMGMTSAAQCGRQAGGRRCSGGLCCSQYGFCGTTNEYCGAGNCQSQCLLDGPNQTQAQVQQGRPFVMGNNAHAQPEVEGAGAGAP</sequence>
<proteinExistence type="predicted"/>
<keyword evidence="1 3" id="KW-0147">Chitin-binding</keyword>
<evidence type="ECO:0000256" key="1">
    <source>
        <dbReference type="ARBA" id="ARBA00022669"/>
    </source>
</evidence>
<evidence type="ECO:0000313" key="6">
    <source>
        <dbReference type="EMBL" id="KAK9749944.1"/>
    </source>
</evidence>
<dbReference type="InterPro" id="IPR036861">
    <property type="entry name" value="Endochitinase-like_sf"/>
</dbReference>
<dbReference type="Gene3D" id="3.30.60.10">
    <property type="entry name" value="Endochitinase-like"/>
    <property type="match status" value="1"/>
</dbReference>
<dbReference type="PRINTS" id="PR00451">
    <property type="entry name" value="CHITINBINDNG"/>
</dbReference>
<dbReference type="GO" id="GO:0045840">
    <property type="term" value="P:positive regulation of mitotic nuclear division"/>
    <property type="evidence" value="ECO:0007669"/>
    <property type="project" value="UniProtKB-ARBA"/>
</dbReference>
<keyword evidence="4" id="KW-0732">Signal</keyword>
<keyword evidence="2 3" id="KW-1015">Disulfide bond</keyword>
<evidence type="ECO:0000259" key="5">
    <source>
        <dbReference type="PROSITE" id="PS50941"/>
    </source>
</evidence>
<gene>
    <name evidence="6" type="ORF">RND81_02G160800</name>
</gene>
<feature type="disulfide bond" evidence="3">
    <location>
        <begin position="28"/>
        <end position="43"/>
    </location>
</feature>
<dbReference type="AlphaFoldDB" id="A0AAW1MLY9"/>
<dbReference type="GO" id="GO:0008061">
    <property type="term" value="F:chitin binding"/>
    <property type="evidence" value="ECO:0007669"/>
    <property type="project" value="UniProtKB-UniRule"/>
</dbReference>
<feature type="domain" description="Chitin-binding type-1" evidence="5">
    <location>
        <begin position="25"/>
        <end position="67"/>
    </location>
</feature>
<organism evidence="6 7">
    <name type="scientific">Saponaria officinalis</name>
    <name type="common">Common soapwort</name>
    <name type="synonym">Lychnis saponaria</name>
    <dbReference type="NCBI Taxonomy" id="3572"/>
    <lineage>
        <taxon>Eukaryota</taxon>
        <taxon>Viridiplantae</taxon>
        <taxon>Streptophyta</taxon>
        <taxon>Embryophyta</taxon>
        <taxon>Tracheophyta</taxon>
        <taxon>Spermatophyta</taxon>
        <taxon>Magnoliopsida</taxon>
        <taxon>eudicotyledons</taxon>
        <taxon>Gunneridae</taxon>
        <taxon>Pentapetalae</taxon>
        <taxon>Caryophyllales</taxon>
        <taxon>Caryophyllaceae</taxon>
        <taxon>Caryophylleae</taxon>
        <taxon>Saponaria</taxon>
    </lineage>
</organism>